<dbReference type="EMBL" id="CP119075">
    <property type="protein sequence ID" value="WED67372.1"/>
    <property type="molecule type" value="Genomic_DNA"/>
</dbReference>
<evidence type="ECO:0000313" key="2">
    <source>
        <dbReference type="EMBL" id="WED67372.1"/>
    </source>
</evidence>
<dbReference type="PANTHER" id="PTHR48090">
    <property type="entry name" value="UNDECAPRENYL-PHOSPHATE 4-DEOXY-4-FORMAMIDO-L-ARABINOSE TRANSFERASE-RELATED"/>
    <property type="match status" value="1"/>
</dbReference>
<dbReference type="AlphaFoldDB" id="A0AAF0CSR2"/>
<organism evidence="2 3">
    <name type="scientific">Synoicihabitans lomoniglobus</name>
    <dbReference type="NCBI Taxonomy" id="2909285"/>
    <lineage>
        <taxon>Bacteria</taxon>
        <taxon>Pseudomonadati</taxon>
        <taxon>Verrucomicrobiota</taxon>
        <taxon>Opitutia</taxon>
        <taxon>Opitutales</taxon>
        <taxon>Opitutaceae</taxon>
        <taxon>Synoicihabitans</taxon>
    </lineage>
</organism>
<dbReference type="InterPro" id="IPR038136">
    <property type="entry name" value="CofD-like_dom_sf"/>
</dbReference>
<dbReference type="RefSeq" id="WP_330931526.1">
    <property type="nucleotide sequence ID" value="NZ_CP119075.1"/>
</dbReference>
<dbReference type="KEGG" id="slom:PXH66_10980"/>
<sequence length="665" mass="74748">MQASNKINIVLFSGGSGTKSITEAFLKHPQINLSILLNAYDDGHSTGRLRKFIPGMLGPSDVRKNISRLMPLNERCFKALAELSDLRLPKKIRYDDAVTIIRGLSSRSSENLPKDITSLFVSLTLKQIDTLSIWCNEFLNYASKRAEEGSPFDYNDCALGNILFAGCYLTSKQNFNTAIKSFSAFYEIKSHLLNVTDGENLFLVATTEEGTVLRNEADIVSEHSGSKISGIYLLQESAFRESIQSNLLDDAEASEFIRRNHVFPKLNEELPDVFENADVIIYGPGTQHSSLFPSYLTEGIAELVAANKQADKVFICNTRKDHDIVAEDAGSIARRFLHCMRRYDKVDLNEENFVTHFFIQKSPESNSTDSTLVPFNLESFPFASRKLVLLDWETPEGHHIGGRVLEELQVIVQPRLEVVLKSIHHLVTIVVPALNEEETIEKSLKQLLALDFSELNLAKEILFVDGGSTDRTNEIVSTLSGVRKIQVRNSHGRGDALRAGIDNSKGNIVVFFPADAEYSAKDLHPIVTAFIQGNFEVVFGSRAIKCVNLNRRINEIYGNAWMSYFMSKYGGILLSMTALLLYNRYVADPLTSIKAFDGRILRSLKLKSSGVDLDMELIAKVSRLEKFILEIPVEYLPRAKSEGKKTTPWQGLRALWAFFRYRFDN</sequence>
<evidence type="ECO:0000313" key="3">
    <source>
        <dbReference type="Proteomes" id="UP001218638"/>
    </source>
</evidence>
<evidence type="ECO:0000259" key="1">
    <source>
        <dbReference type="Pfam" id="PF00535"/>
    </source>
</evidence>
<accession>A0AAF0CSR2</accession>
<name>A0AAF0CSR2_9BACT</name>
<keyword evidence="3" id="KW-1185">Reference proteome</keyword>
<dbReference type="GO" id="GO:0043743">
    <property type="term" value="F:LPPG:FO 2-phospho-L-lactate transferase activity"/>
    <property type="evidence" value="ECO:0007669"/>
    <property type="project" value="InterPro"/>
</dbReference>
<dbReference type="InterPro" id="IPR002882">
    <property type="entry name" value="CofD"/>
</dbReference>
<dbReference type="InterPro" id="IPR001173">
    <property type="entry name" value="Glyco_trans_2-like"/>
</dbReference>
<dbReference type="PANTHER" id="PTHR48090:SF7">
    <property type="entry name" value="RFBJ PROTEIN"/>
    <property type="match status" value="1"/>
</dbReference>
<dbReference type="SUPFAM" id="SSF53448">
    <property type="entry name" value="Nucleotide-diphospho-sugar transferases"/>
    <property type="match status" value="1"/>
</dbReference>
<dbReference type="Gene3D" id="3.40.50.10680">
    <property type="entry name" value="CofD-like domains"/>
    <property type="match status" value="1"/>
</dbReference>
<feature type="domain" description="Glycosyltransferase 2-like" evidence="1">
    <location>
        <begin position="428"/>
        <end position="552"/>
    </location>
</feature>
<dbReference type="InterPro" id="IPR050256">
    <property type="entry name" value="Glycosyltransferase_2"/>
</dbReference>
<gene>
    <name evidence="2" type="ORF">PXH66_10980</name>
</gene>
<dbReference type="InterPro" id="IPR029044">
    <property type="entry name" value="Nucleotide-diphossugar_trans"/>
</dbReference>
<proteinExistence type="predicted"/>
<dbReference type="SUPFAM" id="SSF142338">
    <property type="entry name" value="CofD-like"/>
    <property type="match status" value="1"/>
</dbReference>
<dbReference type="Pfam" id="PF01933">
    <property type="entry name" value="CofD"/>
    <property type="match status" value="1"/>
</dbReference>
<dbReference type="CDD" id="cd04179">
    <property type="entry name" value="DPM_DPG-synthase_like"/>
    <property type="match status" value="1"/>
</dbReference>
<protein>
    <submittedName>
        <fullName evidence="2">2-phospho-L-lactate transferase CofD family protein</fullName>
    </submittedName>
</protein>
<dbReference type="Proteomes" id="UP001218638">
    <property type="component" value="Chromosome"/>
</dbReference>
<dbReference type="Gene3D" id="3.90.550.10">
    <property type="entry name" value="Spore Coat Polysaccharide Biosynthesis Protein SpsA, Chain A"/>
    <property type="match status" value="1"/>
</dbReference>
<reference evidence="2" key="1">
    <citation type="submission" date="2023-03" db="EMBL/GenBank/DDBJ databases">
        <title>Lomoglobus Profundus gen. nov., sp. nov., a novel member of the phylum Verrucomicrobia, isolated from deep-marine sediment of South China Sea.</title>
        <authorList>
            <person name="Ahmad T."/>
            <person name="Ishaq S.E."/>
            <person name="Wang F."/>
        </authorList>
    </citation>
    <scope>NUCLEOTIDE SEQUENCE</scope>
    <source>
        <strain evidence="2">LMO-M01</strain>
    </source>
</reference>
<keyword evidence="2" id="KW-0808">Transferase</keyword>
<dbReference type="Pfam" id="PF00535">
    <property type="entry name" value="Glycos_transf_2"/>
    <property type="match status" value="1"/>
</dbReference>